<evidence type="ECO:0000313" key="2">
    <source>
        <dbReference type="EMBL" id="TQD81532.1"/>
    </source>
</evidence>
<reference evidence="2 3" key="1">
    <citation type="journal article" date="2019" name="G3 (Bethesda)">
        <title>Sequencing of a Wild Apple (Malus baccata) Genome Unravels the Differences Between Cultivated and Wild Apple Species Regarding Disease Resistance and Cold Tolerance.</title>
        <authorList>
            <person name="Chen X."/>
        </authorList>
    </citation>
    <scope>NUCLEOTIDE SEQUENCE [LARGE SCALE GENOMIC DNA]</scope>
    <source>
        <strain evidence="3">cv. Shandingzi</strain>
        <tissue evidence="2">Leaves</tissue>
    </source>
</reference>
<feature type="region of interest" description="Disordered" evidence="1">
    <location>
        <begin position="1"/>
        <end position="26"/>
    </location>
</feature>
<dbReference type="Proteomes" id="UP000315295">
    <property type="component" value="Unassembled WGS sequence"/>
</dbReference>
<accession>A0A540L5J2</accession>
<dbReference type="EMBL" id="VIEB01000762">
    <property type="protein sequence ID" value="TQD81532.1"/>
    <property type="molecule type" value="Genomic_DNA"/>
</dbReference>
<comment type="caution">
    <text evidence="2">The sequence shown here is derived from an EMBL/GenBank/DDBJ whole genome shotgun (WGS) entry which is preliminary data.</text>
</comment>
<evidence type="ECO:0000313" key="3">
    <source>
        <dbReference type="Proteomes" id="UP000315295"/>
    </source>
</evidence>
<name>A0A540L5J2_MALBA</name>
<gene>
    <name evidence="2" type="ORF">C1H46_032894</name>
</gene>
<organism evidence="2 3">
    <name type="scientific">Malus baccata</name>
    <name type="common">Siberian crab apple</name>
    <name type="synonym">Pyrus baccata</name>
    <dbReference type="NCBI Taxonomy" id="106549"/>
    <lineage>
        <taxon>Eukaryota</taxon>
        <taxon>Viridiplantae</taxon>
        <taxon>Streptophyta</taxon>
        <taxon>Embryophyta</taxon>
        <taxon>Tracheophyta</taxon>
        <taxon>Spermatophyta</taxon>
        <taxon>Magnoliopsida</taxon>
        <taxon>eudicotyledons</taxon>
        <taxon>Gunneridae</taxon>
        <taxon>Pentapetalae</taxon>
        <taxon>rosids</taxon>
        <taxon>fabids</taxon>
        <taxon>Rosales</taxon>
        <taxon>Rosaceae</taxon>
        <taxon>Amygdaloideae</taxon>
        <taxon>Maleae</taxon>
        <taxon>Malus</taxon>
    </lineage>
</organism>
<keyword evidence="3" id="KW-1185">Reference proteome</keyword>
<sequence length="94" mass="10604">MQYQDRNGNERPAQGPHERDNRQPAKQLWHQLLQMQYKQMWSTGGNCGRQLDKKAPSTIASACARVKAKQTNPQPGRGEAQLSPADFLMLQLAT</sequence>
<evidence type="ECO:0000256" key="1">
    <source>
        <dbReference type="SAM" id="MobiDB-lite"/>
    </source>
</evidence>
<protein>
    <submittedName>
        <fullName evidence="2">Uncharacterized protein</fullName>
    </submittedName>
</protein>
<proteinExistence type="predicted"/>
<dbReference type="AlphaFoldDB" id="A0A540L5J2"/>